<evidence type="ECO:0000313" key="3">
    <source>
        <dbReference type="EMBL" id="KIQ66621.1"/>
    </source>
</evidence>
<evidence type="ECO:0000256" key="1">
    <source>
        <dbReference type="SAM" id="MobiDB-lite"/>
    </source>
</evidence>
<comment type="caution">
    <text evidence="3">The sequence shown here is derived from an EMBL/GenBank/DDBJ whole genome shotgun (WGS) entry which is preliminary data.</text>
</comment>
<dbReference type="PATRIC" id="fig|2064.6.peg.804"/>
<keyword evidence="4" id="KW-1185">Reference proteome</keyword>
<dbReference type="EMBL" id="JXZB01000001">
    <property type="protein sequence ID" value="KIQ66621.1"/>
    <property type="molecule type" value="Genomic_DNA"/>
</dbReference>
<keyword evidence="2" id="KW-0812">Transmembrane</keyword>
<sequence>MICPNCRTDRRQRERTNHTCSNCKKSFALDPKVEPGRLHDLKFRELVAKWTPGGLRITVEQLYWLNERRLHRFPAGEERAGSNVGGAVLAVVAVIAGSLAVGIGSFSWFLLGPVMLVAGSLAVQQFRGARRLRADAPMRPQVTLSDFERRVIFRWRVVHRDLPAGLVEYPPDGSKPTTVKAQAVVLCELPAVAAFLRTNNFAERHRVLLVDELAKVPADLPVVVLRDLSLAALARTVAVRAALPGRRVVDCGLAPRTVFAPAKAVRLRDHAGPRQAPSALGASTGWRRLTERERDWLANGWYSPLITVPPPKLLALVEKAVERATTAPAPAAEDPAETRRRAERIGFLSWPQALPAPHSPADATSVRHADGASARPADGTR</sequence>
<dbReference type="RefSeq" id="WP_043907924.1">
    <property type="nucleotide sequence ID" value="NZ_JXZB01000001.1"/>
</dbReference>
<dbReference type="Proteomes" id="UP000032066">
    <property type="component" value="Unassembled WGS sequence"/>
</dbReference>
<name>A0A0D0P4S2_KITGR</name>
<dbReference type="AlphaFoldDB" id="A0A0D0P4S2"/>
<feature type="region of interest" description="Disordered" evidence="1">
    <location>
        <begin position="325"/>
        <end position="381"/>
    </location>
</feature>
<dbReference type="STRING" id="2064.TR51_03585"/>
<keyword evidence="2" id="KW-0472">Membrane</keyword>
<reference evidence="3 4" key="1">
    <citation type="submission" date="2015-02" db="EMBL/GenBank/DDBJ databases">
        <title>Draft genome sequence of Kitasatospora griseola MF730-N6, a bafilomycin, terpentecin and satosporin producer.</title>
        <authorList>
            <person name="Arens J.C."/>
            <person name="Haltli B."/>
            <person name="Kerr R.G."/>
        </authorList>
    </citation>
    <scope>NUCLEOTIDE SEQUENCE [LARGE SCALE GENOMIC DNA]</scope>
    <source>
        <strain evidence="3 4">MF730-N6</strain>
    </source>
</reference>
<proteinExistence type="predicted"/>
<feature type="transmembrane region" description="Helical" evidence="2">
    <location>
        <begin position="80"/>
        <end position="100"/>
    </location>
</feature>
<evidence type="ECO:0000256" key="2">
    <source>
        <dbReference type="SAM" id="Phobius"/>
    </source>
</evidence>
<keyword evidence="2" id="KW-1133">Transmembrane helix</keyword>
<dbReference type="OrthoDB" id="4524486at2"/>
<protein>
    <submittedName>
        <fullName evidence="3">Uncharacterized protein</fullName>
    </submittedName>
</protein>
<gene>
    <name evidence="3" type="ORF">TR51_03585</name>
</gene>
<evidence type="ECO:0000313" key="4">
    <source>
        <dbReference type="Proteomes" id="UP000032066"/>
    </source>
</evidence>
<organism evidence="3 4">
    <name type="scientific">Kitasatospora griseola</name>
    <name type="common">Streptomyces griseolosporeus</name>
    <dbReference type="NCBI Taxonomy" id="2064"/>
    <lineage>
        <taxon>Bacteria</taxon>
        <taxon>Bacillati</taxon>
        <taxon>Actinomycetota</taxon>
        <taxon>Actinomycetes</taxon>
        <taxon>Kitasatosporales</taxon>
        <taxon>Streptomycetaceae</taxon>
        <taxon>Kitasatospora</taxon>
    </lineage>
</organism>
<accession>A0A0D0P4S2</accession>